<dbReference type="Proteomes" id="UP000275267">
    <property type="component" value="Unassembled WGS sequence"/>
</dbReference>
<feature type="domain" description="F-box protein AT5G49610-like beta-propeller" evidence="1">
    <location>
        <begin position="7"/>
        <end position="156"/>
    </location>
</feature>
<sequence length="209" mass="23724">MRDQTLVLPEDGGDSFSCTAVTLMINDSGFRVHVCDVLQAGASSRPQFQPHRWLPTKVPAMSEFSFALVWQGLHDLQVRTLELYFPSTILFCIELPGVGYDNANRNLRLFGADGTGFYPIHVTKEFCLCVWLYKMDQSGVGNWRLVDTVCLHQVEHKLFYVHVSRRTVENVYELYMAAEQNAACCQSLDDALWPPTFPVMNNNAPNQNE</sequence>
<comment type="caution">
    <text evidence="2">The sequence shown here is derived from an EMBL/GenBank/DDBJ whole genome shotgun (WGS) entry which is preliminary data.</text>
</comment>
<evidence type="ECO:0000313" key="2">
    <source>
        <dbReference type="EMBL" id="RLN07905.1"/>
    </source>
</evidence>
<reference evidence="3" key="1">
    <citation type="journal article" date="2019" name="Nat. Commun.">
        <title>The genome of broomcorn millet.</title>
        <authorList>
            <person name="Zou C."/>
            <person name="Miki D."/>
            <person name="Li D."/>
            <person name="Tang Q."/>
            <person name="Xiao L."/>
            <person name="Rajput S."/>
            <person name="Deng P."/>
            <person name="Jia W."/>
            <person name="Huang R."/>
            <person name="Zhang M."/>
            <person name="Sun Y."/>
            <person name="Hu J."/>
            <person name="Fu X."/>
            <person name="Schnable P.S."/>
            <person name="Li F."/>
            <person name="Zhang H."/>
            <person name="Feng B."/>
            <person name="Zhu X."/>
            <person name="Liu R."/>
            <person name="Schnable J.C."/>
            <person name="Zhu J.-K."/>
            <person name="Zhang H."/>
        </authorList>
    </citation>
    <scope>NUCLEOTIDE SEQUENCE [LARGE SCALE GENOMIC DNA]</scope>
</reference>
<protein>
    <recommendedName>
        <fullName evidence="1">F-box protein AT5G49610-like beta-propeller domain-containing protein</fullName>
    </recommendedName>
</protein>
<evidence type="ECO:0000259" key="1">
    <source>
        <dbReference type="Pfam" id="PF23635"/>
    </source>
</evidence>
<dbReference type="AlphaFoldDB" id="A0A3L6RQK3"/>
<accession>A0A3L6RQK3</accession>
<organism evidence="2 3">
    <name type="scientific">Panicum miliaceum</name>
    <name type="common">Proso millet</name>
    <name type="synonym">Broomcorn millet</name>
    <dbReference type="NCBI Taxonomy" id="4540"/>
    <lineage>
        <taxon>Eukaryota</taxon>
        <taxon>Viridiplantae</taxon>
        <taxon>Streptophyta</taxon>
        <taxon>Embryophyta</taxon>
        <taxon>Tracheophyta</taxon>
        <taxon>Spermatophyta</taxon>
        <taxon>Magnoliopsida</taxon>
        <taxon>Liliopsida</taxon>
        <taxon>Poales</taxon>
        <taxon>Poaceae</taxon>
        <taxon>PACMAD clade</taxon>
        <taxon>Panicoideae</taxon>
        <taxon>Panicodae</taxon>
        <taxon>Paniceae</taxon>
        <taxon>Panicinae</taxon>
        <taxon>Panicum</taxon>
        <taxon>Panicum sect. Panicum</taxon>
    </lineage>
</organism>
<dbReference type="InterPro" id="IPR056594">
    <property type="entry name" value="AT5G49610-like_b-prop"/>
</dbReference>
<proteinExistence type="predicted"/>
<gene>
    <name evidence="2" type="ORF">C2845_PM11G16800</name>
</gene>
<evidence type="ECO:0000313" key="3">
    <source>
        <dbReference type="Proteomes" id="UP000275267"/>
    </source>
</evidence>
<keyword evidence="3" id="KW-1185">Reference proteome</keyword>
<dbReference type="Pfam" id="PF23635">
    <property type="entry name" value="Beta-prop_AT5G49610-like"/>
    <property type="match status" value="1"/>
</dbReference>
<dbReference type="EMBL" id="PQIB02000007">
    <property type="protein sequence ID" value="RLN07905.1"/>
    <property type="molecule type" value="Genomic_DNA"/>
</dbReference>
<dbReference type="STRING" id="4540.A0A3L6RQK3"/>
<name>A0A3L6RQK3_PANMI</name>